<dbReference type="Gene3D" id="3.30.1330.30">
    <property type="match status" value="1"/>
</dbReference>
<dbReference type="Pfam" id="PF01248">
    <property type="entry name" value="Ribosomal_L7Ae"/>
    <property type="match status" value="1"/>
</dbReference>
<reference evidence="2" key="1">
    <citation type="submission" date="2022-04" db="EMBL/GenBank/DDBJ databases">
        <title>Complete genome sequences of Ezakiella coagulans and Fenollaria massiliensis.</title>
        <authorList>
            <person name="France M.T."/>
            <person name="Clifford J."/>
            <person name="Narina S."/>
            <person name="Rutt L."/>
            <person name="Ravel J."/>
        </authorList>
    </citation>
    <scope>NUCLEOTIDE SEQUENCE</scope>
    <source>
        <strain evidence="2">C0061C2</strain>
    </source>
</reference>
<evidence type="ECO:0000259" key="1">
    <source>
        <dbReference type="Pfam" id="PF01248"/>
    </source>
</evidence>
<accession>A0A9E7DJ17</accession>
<dbReference type="InterPro" id="IPR029064">
    <property type="entry name" value="Ribosomal_eL30-like_sf"/>
</dbReference>
<feature type="domain" description="Ribosomal protein eL8/eL30/eS12/Gadd45" evidence="1">
    <location>
        <begin position="11"/>
        <end position="77"/>
    </location>
</feature>
<dbReference type="EMBL" id="CP096649">
    <property type="protein sequence ID" value="UQK58890.1"/>
    <property type="molecule type" value="Genomic_DNA"/>
</dbReference>
<dbReference type="Proteomes" id="UP000831151">
    <property type="component" value="Chromosome"/>
</dbReference>
<dbReference type="SUPFAM" id="SSF55315">
    <property type="entry name" value="L30e-like"/>
    <property type="match status" value="1"/>
</dbReference>
<dbReference type="AlphaFoldDB" id="A0A9E7DJ17"/>
<evidence type="ECO:0000313" key="3">
    <source>
        <dbReference type="Proteomes" id="UP000831151"/>
    </source>
</evidence>
<dbReference type="KEGG" id="fms:M1R53_06530"/>
<gene>
    <name evidence="2" type="ORF">M1R53_06530</name>
</gene>
<evidence type="ECO:0000313" key="2">
    <source>
        <dbReference type="EMBL" id="UQK58890.1"/>
    </source>
</evidence>
<organism evidence="2 3">
    <name type="scientific">Fenollaria massiliensis</name>
    <dbReference type="NCBI Taxonomy" id="938288"/>
    <lineage>
        <taxon>Bacteria</taxon>
        <taxon>Bacillati</taxon>
        <taxon>Bacillota</taxon>
        <taxon>Clostridia</taxon>
        <taxon>Eubacteriales</taxon>
        <taxon>Fenollaria</taxon>
    </lineage>
</organism>
<keyword evidence="3" id="KW-1185">Reference proteome</keyword>
<dbReference type="InterPro" id="IPR004038">
    <property type="entry name" value="Ribosomal_eL8/eL30/eS12/Gad45"/>
</dbReference>
<proteinExistence type="predicted"/>
<name>A0A9E7DJ17_9FIRM</name>
<sequence length="80" mass="8704">MDTDTLGPSSVVGFKQVIRGLKSNLFKQVFIALDADKHIKTLIEEEADKKSVDVVYINTKEELGKLCGIEINAAAAALLK</sequence>
<dbReference type="RefSeq" id="WP_019214111.1">
    <property type="nucleotide sequence ID" value="NZ_CP096649.1"/>
</dbReference>
<protein>
    <submittedName>
        <fullName evidence="2">Ribosomal L7Ae/L30e/S12e/Gadd45 family protein</fullName>
    </submittedName>
</protein>